<reference evidence="3 4" key="1">
    <citation type="submission" date="2024-06" db="EMBL/GenBank/DDBJ databases">
        <title>Complete genome of Phlyctema vagabunda strain 19-DSS-EL-015.</title>
        <authorList>
            <person name="Fiorenzani C."/>
        </authorList>
    </citation>
    <scope>NUCLEOTIDE SEQUENCE [LARGE SCALE GENOMIC DNA]</scope>
    <source>
        <strain evidence="3 4">19-DSS-EL-015</strain>
    </source>
</reference>
<feature type="compositionally biased region" description="Basic and acidic residues" evidence="1">
    <location>
        <begin position="74"/>
        <end position="89"/>
    </location>
</feature>
<evidence type="ECO:0000313" key="4">
    <source>
        <dbReference type="Proteomes" id="UP001629113"/>
    </source>
</evidence>
<keyword evidence="4" id="KW-1185">Reference proteome</keyword>
<keyword evidence="2" id="KW-0472">Membrane</keyword>
<feature type="transmembrane region" description="Helical" evidence="2">
    <location>
        <begin position="113"/>
        <end position="137"/>
    </location>
</feature>
<evidence type="ECO:0000256" key="2">
    <source>
        <dbReference type="SAM" id="Phobius"/>
    </source>
</evidence>
<proteinExistence type="predicted"/>
<protein>
    <recommendedName>
        <fullName evidence="5">ATP synthase F0 subunit 8</fullName>
    </recommendedName>
</protein>
<organism evidence="3 4">
    <name type="scientific">Phlyctema vagabunda</name>
    <dbReference type="NCBI Taxonomy" id="108571"/>
    <lineage>
        <taxon>Eukaryota</taxon>
        <taxon>Fungi</taxon>
        <taxon>Dikarya</taxon>
        <taxon>Ascomycota</taxon>
        <taxon>Pezizomycotina</taxon>
        <taxon>Leotiomycetes</taxon>
        <taxon>Helotiales</taxon>
        <taxon>Dermateaceae</taxon>
        <taxon>Phlyctema</taxon>
    </lineage>
</organism>
<feature type="transmembrane region" description="Helical" evidence="2">
    <location>
        <begin position="16"/>
        <end position="37"/>
    </location>
</feature>
<sequence>MASNPVPVVESPREGLIVRFLITPLTFISFLFSLALIDAHNSSVRSAPDQPRSLLSRMIWKDSPEPYAYVRSPHPKEGASPEGKGTREPWHWHSKQKKMMKMEVADAFEIRKWVLTAMLVLGGVLVVVSWIVFRWLLRLW</sequence>
<evidence type="ECO:0000256" key="1">
    <source>
        <dbReference type="SAM" id="MobiDB-lite"/>
    </source>
</evidence>
<dbReference type="Proteomes" id="UP001629113">
    <property type="component" value="Unassembled WGS sequence"/>
</dbReference>
<name>A0ABR4P3W8_9HELO</name>
<gene>
    <name evidence="3" type="ORF">PVAG01_10967</name>
</gene>
<comment type="caution">
    <text evidence="3">The sequence shown here is derived from an EMBL/GenBank/DDBJ whole genome shotgun (WGS) entry which is preliminary data.</text>
</comment>
<evidence type="ECO:0000313" key="3">
    <source>
        <dbReference type="EMBL" id="KAL3417957.1"/>
    </source>
</evidence>
<accession>A0ABR4P3W8</accession>
<evidence type="ECO:0008006" key="5">
    <source>
        <dbReference type="Google" id="ProtNLM"/>
    </source>
</evidence>
<keyword evidence="2" id="KW-0812">Transmembrane</keyword>
<feature type="region of interest" description="Disordered" evidence="1">
    <location>
        <begin position="70"/>
        <end position="89"/>
    </location>
</feature>
<dbReference type="EMBL" id="JBFCZG010000010">
    <property type="protein sequence ID" value="KAL3417957.1"/>
    <property type="molecule type" value="Genomic_DNA"/>
</dbReference>
<keyword evidence="2" id="KW-1133">Transmembrane helix</keyword>